<dbReference type="InterPro" id="IPR038656">
    <property type="entry name" value="Peptidase_G1_sf"/>
</dbReference>
<gene>
    <name evidence="3" type="ORF">PVAR5_4596</name>
</gene>
<dbReference type="Gene3D" id="2.60.120.700">
    <property type="entry name" value="Peptidase G1"/>
    <property type="match status" value="1"/>
</dbReference>
<name>V5FV67_BYSSN</name>
<dbReference type="PANTHER" id="PTHR37536">
    <property type="entry name" value="PUTATIVE (AFU_ORTHOLOGUE AFUA_3G02970)-RELATED"/>
    <property type="match status" value="1"/>
</dbReference>
<sequence length="253" mass="27291">MRDSRSFNIPAYQRFHSNAGMHVEPSLLEPSTADNNTLSFQNWSGAILESSNVTSVTGTFTIPNPKMPSGGTSSTAYCGCAWVGIDGDLDICPNGGLIQSGAAWCIQNDSPSFYAWYEWWPAQYMITFDNFDVEAGDELKVTVTATSTSTGNTIVENLTRGTIIGHTWDTESPVLCEATAEWIVEDFTDTSNGSEYLAPFANYGSVTFTDNSAIANGQIFGVSNAQIVNMVQNGSTISEASIFNNQLVTTYVG</sequence>
<dbReference type="InterPro" id="IPR000250">
    <property type="entry name" value="Peptidase_G1"/>
</dbReference>
<dbReference type="HOGENOM" id="CLU_066466_0_1_1"/>
<keyword evidence="4" id="KW-1185">Reference proteome</keyword>
<feature type="active site" description="Proton acceptor" evidence="1">
    <location>
        <position position="185"/>
    </location>
</feature>
<evidence type="ECO:0000256" key="1">
    <source>
        <dbReference type="PIRSR" id="PIRSR600250-50"/>
    </source>
</evidence>
<dbReference type="SUPFAM" id="SSF49899">
    <property type="entry name" value="Concanavalin A-like lectins/glucanases"/>
    <property type="match status" value="1"/>
</dbReference>
<dbReference type="Proteomes" id="UP000018001">
    <property type="component" value="Unassembled WGS sequence"/>
</dbReference>
<reference evidence="4" key="1">
    <citation type="journal article" date="2014" name="Genome Announc.">
        <title>Draft genome sequence of the formaldehyde-resistant fungus Byssochlamys spectabilis No. 5 (anamorph Paecilomyces variotii No. 5) (NBRC109023).</title>
        <authorList>
            <person name="Oka T."/>
            <person name="Ekino K."/>
            <person name="Fukuda K."/>
            <person name="Nomura Y."/>
        </authorList>
    </citation>
    <scope>NUCLEOTIDE SEQUENCE [LARGE SCALE GENOMIC DNA]</scope>
    <source>
        <strain evidence="4">No. 5 / NBRC 109023</strain>
    </source>
</reference>
<comment type="caution">
    <text evidence="3">The sequence shown here is derived from an EMBL/GenBank/DDBJ whole genome shotgun (WGS) entry which is preliminary data.</text>
</comment>
<dbReference type="GO" id="GO:0006508">
    <property type="term" value="P:proteolysis"/>
    <property type="evidence" value="ECO:0007669"/>
    <property type="project" value="InterPro"/>
</dbReference>
<dbReference type="InParanoid" id="V5FV67"/>
<dbReference type="GO" id="GO:0070007">
    <property type="term" value="F:glutamic-type endopeptidase activity"/>
    <property type="evidence" value="ECO:0007669"/>
    <property type="project" value="InterPro"/>
</dbReference>
<dbReference type="eggNOG" id="ENOG502RJF6">
    <property type="taxonomic scope" value="Eukaryota"/>
</dbReference>
<dbReference type="InterPro" id="IPR013320">
    <property type="entry name" value="ConA-like_dom_sf"/>
</dbReference>
<dbReference type="AlphaFoldDB" id="V5FV67"/>
<accession>V5FV67</accession>
<dbReference type="CDD" id="cd13426">
    <property type="entry name" value="Peptidase_G1"/>
    <property type="match status" value="1"/>
</dbReference>
<evidence type="ECO:0000313" key="3">
    <source>
        <dbReference type="EMBL" id="GAD95948.1"/>
    </source>
</evidence>
<dbReference type="Pfam" id="PF01828">
    <property type="entry name" value="Peptidase_A4"/>
    <property type="match status" value="1"/>
</dbReference>
<protein>
    <submittedName>
        <fullName evidence="3">Aspergillopepsin-2, putative</fullName>
    </submittedName>
</protein>
<proteinExistence type="predicted"/>
<dbReference type="PANTHER" id="PTHR37536:SF1">
    <property type="entry name" value="ASPERGILLOPEPSIN, PUTAITVE (AFU_ORTHOLOGUE AFUA_7G01200)"/>
    <property type="match status" value="1"/>
</dbReference>
<dbReference type="PRINTS" id="PR00977">
    <property type="entry name" value="SCYTLDPTASE"/>
</dbReference>
<keyword evidence="2" id="KW-1015">Disulfide bond</keyword>
<evidence type="ECO:0000256" key="2">
    <source>
        <dbReference type="PIRSR" id="PIRSR600250-51"/>
    </source>
</evidence>
<dbReference type="OrthoDB" id="2862635at2759"/>
<feature type="disulfide bond" evidence="2">
    <location>
        <begin position="92"/>
        <end position="176"/>
    </location>
</feature>
<feature type="disulfide bond" evidence="2">
    <location>
        <begin position="78"/>
        <end position="105"/>
    </location>
</feature>
<organism evidence="3 4">
    <name type="scientific">Byssochlamys spectabilis (strain No. 5 / NBRC 109023)</name>
    <name type="common">Paecilomyces variotii</name>
    <dbReference type="NCBI Taxonomy" id="1356009"/>
    <lineage>
        <taxon>Eukaryota</taxon>
        <taxon>Fungi</taxon>
        <taxon>Dikarya</taxon>
        <taxon>Ascomycota</taxon>
        <taxon>Pezizomycotina</taxon>
        <taxon>Eurotiomycetes</taxon>
        <taxon>Eurotiomycetidae</taxon>
        <taxon>Eurotiales</taxon>
        <taxon>Thermoascaceae</taxon>
        <taxon>Paecilomyces</taxon>
    </lineage>
</organism>
<evidence type="ECO:0000313" key="4">
    <source>
        <dbReference type="Proteomes" id="UP000018001"/>
    </source>
</evidence>
<dbReference type="EMBL" id="BAUL01000143">
    <property type="protein sequence ID" value="GAD95948.1"/>
    <property type="molecule type" value="Genomic_DNA"/>
</dbReference>